<evidence type="ECO:0000313" key="2">
    <source>
        <dbReference type="Proteomes" id="UP000554482"/>
    </source>
</evidence>
<accession>A0A7J6XGW5</accession>
<dbReference type="GO" id="GO:0004252">
    <property type="term" value="F:serine-type endopeptidase activity"/>
    <property type="evidence" value="ECO:0007669"/>
    <property type="project" value="TreeGrafter"/>
</dbReference>
<proteinExistence type="predicted"/>
<dbReference type="AlphaFoldDB" id="A0A7J6XGW5"/>
<dbReference type="PANTHER" id="PTHR45980:SF6">
    <property type="entry name" value="PROTEASE DO-LIKE 2, CHLOROPLASTIC"/>
    <property type="match status" value="1"/>
</dbReference>
<dbReference type="PANTHER" id="PTHR45980">
    <property type="match status" value="1"/>
</dbReference>
<dbReference type="GO" id="GO:0006508">
    <property type="term" value="P:proteolysis"/>
    <property type="evidence" value="ECO:0007669"/>
    <property type="project" value="UniProtKB-KW"/>
</dbReference>
<dbReference type="OrthoDB" id="1721095at2759"/>
<feature type="non-terminal residue" evidence="1">
    <location>
        <position position="1"/>
    </location>
</feature>
<keyword evidence="1" id="KW-0378">Hydrolase</keyword>
<gene>
    <name evidence="1" type="ORF">FRX31_002653</name>
</gene>
<protein>
    <submittedName>
        <fullName evidence="1">Protease do-like</fullName>
    </submittedName>
</protein>
<sequence>SDDAENIGYVIPTTVVSHFLNDYEKNRRYTGFPSLGVLLQKLENPALRECLKVQSNEGVLVRRIEPTSDAHNVLKE</sequence>
<name>A0A7J6XGW5_THATH</name>
<dbReference type="EMBL" id="JABWDY010000994">
    <property type="protein sequence ID" value="KAF5207760.1"/>
    <property type="molecule type" value="Genomic_DNA"/>
</dbReference>
<dbReference type="Proteomes" id="UP000554482">
    <property type="component" value="Unassembled WGS sequence"/>
</dbReference>
<evidence type="ECO:0000313" key="1">
    <source>
        <dbReference type="EMBL" id="KAF5207760.1"/>
    </source>
</evidence>
<comment type="caution">
    <text evidence="1">The sequence shown here is derived from an EMBL/GenBank/DDBJ whole genome shotgun (WGS) entry which is preliminary data.</text>
</comment>
<reference evidence="1 2" key="1">
    <citation type="submission" date="2020-06" db="EMBL/GenBank/DDBJ databases">
        <title>Transcriptomic and genomic resources for Thalictrum thalictroides and T. hernandezii: Facilitating candidate gene discovery in an emerging model plant lineage.</title>
        <authorList>
            <person name="Arias T."/>
            <person name="Riano-Pachon D.M."/>
            <person name="Di Stilio V.S."/>
        </authorList>
    </citation>
    <scope>NUCLEOTIDE SEQUENCE [LARGE SCALE GENOMIC DNA]</scope>
    <source>
        <strain evidence="2">cv. WT478/WT964</strain>
        <tissue evidence="1">Leaves</tissue>
    </source>
</reference>
<feature type="non-terminal residue" evidence="1">
    <location>
        <position position="76"/>
    </location>
</feature>
<keyword evidence="2" id="KW-1185">Reference proteome</keyword>
<organism evidence="1 2">
    <name type="scientific">Thalictrum thalictroides</name>
    <name type="common">Rue-anemone</name>
    <name type="synonym">Anemone thalictroides</name>
    <dbReference type="NCBI Taxonomy" id="46969"/>
    <lineage>
        <taxon>Eukaryota</taxon>
        <taxon>Viridiplantae</taxon>
        <taxon>Streptophyta</taxon>
        <taxon>Embryophyta</taxon>
        <taxon>Tracheophyta</taxon>
        <taxon>Spermatophyta</taxon>
        <taxon>Magnoliopsida</taxon>
        <taxon>Ranunculales</taxon>
        <taxon>Ranunculaceae</taxon>
        <taxon>Thalictroideae</taxon>
        <taxon>Thalictrum</taxon>
    </lineage>
</organism>
<keyword evidence="1" id="KW-0645">Protease</keyword>